<dbReference type="GO" id="GO:0003714">
    <property type="term" value="F:transcription corepressor activity"/>
    <property type="evidence" value="ECO:0007669"/>
    <property type="project" value="Ensembl"/>
</dbReference>
<keyword evidence="14" id="KW-1267">Proteomics identification</keyword>
<dbReference type="Reactome" id="R-BTA-6798695">
    <property type="pathway name" value="Neutrophil degranulation"/>
</dbReference>
<evidence type="ECO:0000313" key="13">
    <source>
        <dbReference type="VGNC" id="VGNC:28423"/>
    </source>
</evidence>
<keyword evidence="4 7" id="KW-0720">Serine protease</keyword>
<evidence type="ECO:0007829" key="14">
    <source>
        <dbReference type="PeptideAtlas" id="G3MWP1"/>
    </source>
</evidence>
<dbReference type="GO" id="GO:0000122">
    <property type="term" value="P:negative regulation of transcription by RNA polymerase II"/>
    <property type="evidence" value="ECO:0007669"/>
    <property type="project" value="Ensembl"/>
</dbReference>
<feature type="domain" description="Peptidase S1" evidence="10">
    <location>
        <begin position="30"/>
        <end position="247"/>
    </location>
</feature>
<evidence type="ECO:0000256" key="6">
    <source>
        <dbReference type="ARBA" id="ARBA00023180"/>
    </source>
</evidence>
<dbReference type="GO" id="GO:0032717">
    <property type="term" value="P:negative regulation of interleukin-8 production"/>
    <property type="evidence" value="ECO:0007669"/>
    <property type="project" value="Ensembl"/>
</dbReference>
<keyword evidence="3 7" id="KW-0378">Hydrolase</keyword>
<keyword evidence="2 9" id="KW-0732">Signal</keyword>
<protein>
    <submittedName>
        <fullName evidence="11">Elastase, neutrophil expressed</fullName>
    </submittedName>
</protein>
<dbReference type="GO" id="GO:0032682">
    <property type="term" value="P:negative regulation of chemokine production"/>
    <property type="evidence" value="ECO:0007669"/>
    <property type="project" value="Ensembl"/>
</dbReference>
<evidence type="ECO:0000259" key="10">
    <source>
        <dbReference type="PROSITE" id="PS50240"/>
    </source>
</evidence>
<dbReference type="Reactome" id="R-BTA-1592389">
    <property type="pathway name" value="Activation of Matrix Metalloproteinases"/>
</dbReference>
<accession>G3MWP1</accession>
<reference evidence="11" key="2">
    <citation type="submission" date="2025-08" db="UniProtKB">
        <authorList>
            <consortium name="Ensembl"/>
        </authorList>
    </citation>
    <scope>IDENTIFICATION</scope>
    <source>
        <strain evidence="11">Hereford</strain>
    </source>
</reference>
<dbReference type="VGNC" id="VGNC:28423">
    <property type="gene designation" value="ELANE"/>
</dbReference>
<dbReference type="GO" id="GO:0008201">
    <property type="term" value="F:heparin binding"/>
    <property type="evidence" value="ECO:0007669"/>
    <property type="project" value="Ensembl"/>
</dbReference>
<gene>
    <name evidence="11 13" type="primary">ELANE</name>
</gene>
<dbReference type="PROSITE" id="PS50240">
    <property type="entry name" value="TRYPSIN_DOM"/>
    <property type="match status" value="1"/>
</dbReference>
<evidence type="ECO:0000256" key="8">
    <source>
        <dbReference type="SAM" id="MobiDB-lite"/>
    </source>
</evidence>
<dbReference type="GO" id="GO:0048661">
    <property type="term" value="P:positive regulation of smooth muscle cell proliferation"/>
    <property type="evidence" value="ECO:0007669"/>
    <property type="project" value="Ensembl"/>
</dbReference>
<dbReference type="GO" id="GO:0005615">
    <property type="term" value="C:extracellular space"/>
    <property type="evidence" value="ECO:0007669"/>
    <property type="project" value="Ensembl"/>
</dbReference>
<dbReference type="PaxDb" id="9913-ENSBTAP00000053944"/>
<dbReference type="SMART" id="SM00020">
    <property type="entry name" value="Tryp_SPc"/>
    <property type="match status" value="1"/>
</dbReference>
<dbReference type="InterPro" id="IPR001314">
    <property type="entry name" value="Peptidase_S1A"/>
</dbReference>
<dbReference type="GO" id="GO:0009986">
    <property type="term" value="C:cell surface"/>
    <property type="evidence" value="ECO:0007669"/>
    <property type="project" value="Ensembl"/>
</dbReference>
<dbReference type="VEuPathDB" id="HostDB:ENSBTAG00000046188"/>
<dbReference type="GO" id="GO:0001878">
    <property type="term" value="P:response to yeast"/>
    <property type="evidence" value="ECO:0007669"/>
    <property type="project" value="Ensembl"/>
</dbReference>
<evidence type="ECO:0000256" key="4">
    <source>
        <dbReference type="ARBA" id="ARBA00022825"/>
    </source>
</evidence>
<keyword evidence="6" id="KW-0325">Glycoprotein</keyword>
<keyword evidence="1 7" id="KW-0645">Protease</keyword>
<dbReference type="InterPro" id="IPR050850">
    <property type="entry name" value="Peptidase_S1_Elastase_sf"/>
</dbReference>
<dbReference type="InterPro" id="IPR009003">
    <property type="entry name" value="Peptidase_S1_PA"/>
</dbReference>
<dbReference type="PROSITE" id="PS00135">
    <property type="entry name" value="TRYPSIN_SER"/>
    <property type="match status" value="1"/>
</dbReference>
<evidence type="ECO:0000256" key="3">
    <source>
        <dbReference type="ARBA" id="ARBA00022801"/>
    </source>
</evidence>
<dbReference type="GO" id="GO:0070947">
    <property type="term" value="P:neutrophil-mediated killing of fungus"/>
    <property type="evidence" value="ECO:0007669"/>
    <property type="project" value="Ensembl"/>
</dbReference>
<dbReference type="STRING" id="9913.ENSBTAP00000053944"/>
<dbReference type="FunFam" id="2.40.10.10:FF:000068">
    <property type="entry name" value="transmembrane protease serine 2"/>
    <property type="match status" value="1"/>
</dbReference>
<reference evidence="11" key="3">
    <citation type="submission" date="2025-09" db="UniProtKB">
        <authorList>
            <consortium name="Ensembl"/>
        </authorList>
    </citation>
    <scope>IDENTIFICATION</scope>
    <source>
        <strain evidence="11">Hereford</strain>
    </source>
</reference>
<dbReference type="PANTHER" id="PTHR24257:SF16">
    <property type="entry name" value="NEUTROPHIL ELASTASE"/>
    <property type="match status" value="1"/>
</dbReference>
<dbReference type="GO" id="GO:0002812">
    <property type="term" value="P:biosynthetic process of antibacterial peptides active against Gram-negative bacteria"/>
    <property type="evidence" value="ECO:0007669"/>
    <property type="project" value="Ensembl"/>
</dbReference>
<dbReference type="InterPro" id="IPR033116">
    <property type="entry name" value="TRYPSIN_SER"/>
</dbReference>
<proteinExistence type="evidence at protein level"/>
<name>G3MWP1_BOVIN</name>
<dbReference type="GO" id="GO:0004252">
    <property type="term" value="F:serine-type endopeptidase activity"/>
    <property type="evidence" value="ECO:0007669"/>
    <property type="project" value="Ensembl"/>
</dbReference>
<evidence type="ECO:0000256" key="1">
    <source>
        <dbReference type="ARBA" id="ARBA00022670"/>
    </source>
</evidence>
<dbReference type="GO" id="GO:0030141">
    <property type="term" value="C:secretory granule"/>
    <property type="evidence" value="ECO:0007669"/>
    <property type="project" value="Ensembl"/>
</dbReference>
<dbReference type="Reactome" id="R-BTA-1474228">
    <property type="pathway name" value="Degradation of the extracellular matrix"/>
</dbReference>
<feature type="region of interest" description="Disordered" evidence="8">
    <location>
        <begin position="252"/>
        <end position="284"/>
    </location>
</feature>
<reference evidence="11" key="1">
    <citation type="submission" date="2018-03" db="EMBL/GenBank/DDBJ databases">
        <title>ARS-UCD1.2.</title>
        <authorList>
            <person name="Rosen B.D."/>
            <person name="Bickhart D.M."/>
            <person name="Koren S."/>
            <person name="Schnabel R.D."/>
            <person name="Hall R."/>
            <person name="Zimin A."/>
            <person name="Dreischer C."/>
            <person name="Schultheiss S."/>
            <person name="Schroeder S.G."/>
            <person name="Elsik C.G."/>
            <person name="Couldrey C."/>
            <person name="Liu G.E."/>
            <person name="Van Tassell C.P."/>
            <person name="Phillippy A.M."/>
            <person name="Smith T.P.L."/>
            <person name="Medrano J.F."/>
        </authorList>
    </citation>
    <scope>NUCLEOTIDE SEQUENCE [LARGE SCALE GENOMIC DNA]</scope>
    <source>
        <strain evidence="11">Hereford</strain>
    </source>
</reference>
<evidence type="ECO:0000256" key="2">
    <source>
        <dbReference type="ARBA" id="ARBA00022729"/>
    </source>
</evidence>
<evidence type="ECO:0000256" key="5">
    <source>
        <dbReference type="ARBA" id="ARBA00023157"/>
    </source>
</evidence>
<sequence>MTQSCRRFSPALAPILLALLLGGPALASEIVGGRAARPHAWPFIASLQRRGGHFCGATLIARNFVLSAAHCLNGLNFRSVRVVLGAHNLRRQERTRQMFRVRRVFENGFDPLSLQNDVVVLQLNRMATLNANVQVARLPAQDQGVGEGVRCVAMGWGRLGTNRPPPQILQQLNVTVVTGLCRPTNVCTLVPRRRAGICFGDSGGPLVCNGLVHGIDSFIRGGCGSGVFPDSFASVAKFANWINSIIRRYSDDDGPSLHPRDPTVKSEALSRKQPARSWGPRPAS</sequence>
<dbReference type="InterPro" id="IPR001254">
    <property type="entry name" value="Trypsin_dom"/>
</dbReference>
<feature type="chain" id="PRO_5042144023" evidence="9">
    <location>
        <begin position="28"/>
        <end position="284"/>
    </location>
</feature>
<dbReference type="GO" id="GO:0005794">
    <property type="term" value="C:Golgi apparatus"/>
    <property type="evidence" value="ECO:0007669"/>
    <property type="project" value="Ensembl"/>
</dbReference>
<feature type="signal peptide" evidence="9">
    <location>
        <begin position="1"/>
        <end position="27"/>
    </location>
</feature>
<dbReference type="GO" id="GO:0017053">
    <property type="term" value="C:transcription repressor complex"/>
    <property type="evidence" value="ECO:0007669"/>
    <property type="project" value="Ensembl"/>
</dbReference>
<dbReference type="InterPro" id="IPR018114">
    <property type="entry name" value="TRYPSIN_HIS"/>
</dbReference>
<dbReference type="PANTHER" id="PTHR24257">
    <property type="entry name" value="CHYMOTRYPSIN-LIKE ELASTASE FAMILY MEMBER"/>
    <property type="match status" value="1"/>
</dbReference>
<dbReference type="Bgee" id="ENSBTAG00000046188">
    <property type="expression patterns" value="Expressed in thymus and 43 other cell types or tissues"/>
</dbReference>
<evidence type="ECO:0000256" key="7">
    <source>
        <dbReference type="RuleBase" id="RU363034"/>
    </source>
</evidence>
<dbReference type="GO" id="GO:0070945">
    <property type="term" value="P:neutrophil-mediated killing of gram-negative bacterium"/>
    <property type="evidence" value="ECO:0007669"/>
    <property type="project" value="Ensembl"/>
</dbReference>
<evidence type="ECO:0000256" key="9">
    <source>
        <dbReference type="SAM" id="SignalP"/>
    </source>
</evidence>
<dbReference type="Reactome" id="R-BTA-977606">
    <property type="pathway name" value="Regulation of Complement cascade"/>
</dbReference>
<dbReference type="Proteomes" id="UP000009136">
    <property type="component" value="Chromosome 7"/>
</dbReference>
<feature type="compositionally biased region" description="Basic and acidic residues" evidence="8">
    <location>
        <begin position="258"/>
        <end position="270"/>
    </location>
</feature>
<evidence type="ECO:0000313" key="12">
    <source>
        <dbReference type="Proteomes" id="UP000009136"/>
    </source>
</evidence>
<keyword evidence="12" id="KW-1185">Reference proteome</keyword>
<keyword evidence="5" id="KW-1015">Disulfide bond</keyword>
<dbReference type="Ensembl" id="ENSBTAT00000064480.3">
    <property type="protein sequence ID" value="ENSBTAP00000053944.2"/>
    <property type="gene ID" value="ENSBTAG00000046188.3"/>
</dbReference>
<dbReference type="GO" id="GO:0032496">
    <property type="term" value="P:response to lipopolysaccharide"/>
    <property type="evidence" value="ECO:0007669"/>
    <property type="project" value="Ensembl"/>
</dbReference>
<dbReference type="InParanoid" id="G3MWP1"/>
<dbReference type="GO" id="GO:0050778">
    <property type="term" value="P:positive regulation of immune response"/>
    <property type="evidence" value="ECO:0007669"/>
    <property type="project" value="Ensembl"/>
</dbReference>
<dbReference type="GO" id="GO:0002020">
    <property type="term" value="F:protease binding"/>
    <property type="evidence" value="ECO:0007669"/>
    <property type="project" value="Ensembl"/>
</dbReference>
<dbReference type="GO" id="GO:0032757">
    <property type="term" value="P:positive regulation of interleukin-8 production"/>
    <property type="evidence" value="ECO:0007669"/>
    <property type="project" value="Ensembl"/>
</dbReference>
<dbReference type="GO" id="GO:0019955">
    <property type="term" value="F:cytokine binding"/>
    <property type="evidence" value="ECO:0007669"/>
    <property type="project" value="Ensembl"/>
</dbReference>
<dbReference type="Reactome" id="R-BTA-5620971">
    <property type="pathway name" value="Pyroptosis"/>
</dbReference>
<evidence type="ECO:0000313" key="11">
    <source>
        <dbReference type="Ensembl" id="ENSBTAP00000053944.2"/>
    </source>
</evidence>
<dbReference type="PRINTS" id="PR00722">
    <property type="entry name" value="CHYMOTRYPSIN"/>
</dbReference>
<organism evidence="11 12">
    <name type="scientific">Bos taurus</name>
    <name type="common">Bovine</name>
    <dbReference type="NCBI Taxonomy" id="9913"/>
    <lineage>
        <taxon>Eukaryota</taxon>
        <taxon>Metazoa</taxon>
        <taxon>Chordata</taxon>
        <taxon>Craniata</taxon>
        <taxon>Vertebrata</taxon>
        <taxon>Euteleostomi</taxon>
        <taxon>Mammalia</taxon>
        <taxon>Eutheria</taxon>
        <taxon>Laurasiatheria</taxon>
        <taxon>Artiodactyla</taxon>
        <taxon>Ruminantia</taxon>
        <taxon>Pecora</taxon>
        <taxon>Bovidae</taxon>
        <taxon>Bovinae</taxon>
        <taxon>Bos</taxon>
    </lineage>
</organism>
<dbReference type="SUPFAM" id="SSF50494">
    <property type="entry name" value="Trypsin-like serine proteases"/>
    <property type="match status" value="1"/>
</dbReference>
<dbReference type="CDD" id="cd00190">
    <property type="entry name" value="Tryp_SPc"/>
    <property type="match status" value="1"/>
</dbReference>
<dbReference type="Pfam" id="PF00089">
    <property type="entry name" value="Trypsin"/>
    <property type="match status" value="1"/>
</dbReference>
<dbReference type="FunFam" id="2.40.10.10:FF:000052">
    <property type="entry name" value="Neutrophil elastase"/>
    <property type="match status" value="1"/>
</dbReference>
<dbReference type="Gene3D" id="2.40.10.10">
    <property type="entry name" value="Trypsin-like serine proteases"/>
    <property type="match status" value="2"/>
</dbReference>
<dbReference type="GO" id="GO:0002438">
    <property type="term" value="P:acute inflammatory response to antigenic stimulus"/>
    <property type="evidence" value="ECO:0007669"/>
    <property type="project" value="Ensembl"/>
</dbReference>
<dbReference type="GO" id="GO:0006508">
    <property type="term" value="P:proteolysis"/>
    <property type="evidence" value="ECO:0007669"/>
    <property type="project" value="UniProtKB-KW"/>
</dbReference>
<dbReference type="GO" id="GO:0050900">
    <property type="term" value="P:leukocyte migration"/>
    <property type="evidence" value="ECO:0007669"/>
    <property type="project" value="Ensembl"/>
</dbReference>
<dbReference type="InterPro" id="IPR043504">
    <property type="entry name" value="Peptidase_S1_PA_chymotrypsin"/>
</dbReference>
<dbReference type="GO" id="GO:0006909">
    <property type="term" value="P:phagocytosis"/>
    <property type="evidence" value="ECO:0007669"/>
    <property type="project" value="Ensembl"/>
</dbReference>
<dbReference type="GO" id="GO:0009411">
    <property type="term" value="P:response to UV"/>
    <property type="evidence" value="ECO:0007669"/>
    <property type="project" value="Ensembl"/>
</dbReference>
<dbReference type="Reactome" id="R-BTA-6803157">
    <property type="pathway name" value="Antimicrobial peptides"/>
</dbReference>
<dbReference type="GeneTree" id="ENSGT01030000234528"/>
<dbReference type="AlphaFoldDB" id="G3MWP1"/>
<dbReference type="PROSITE" id="PS00134">
    <property type="entry name" value="TRYPSIN_HIS"/>
    <property type="match status" value="1"/>
</dbReference>
<dbReference type="eggNOG" id="KOG3627">
    <property type="taxonomic scope" value="Eukaryota"/>
</dbReference>